<organism evidence="2 3">
    <name type="scientific">Caerostris darwini</name>
    <dbReference type="NCBI Taxonomy" id="1538125"/>
    <lineage>
        <taxon>Eukaryota</taxon>
        <taxon>Metazoa</taxon>
        <taxon>Ecdysozoa</taxon>
        <taxon>Arthropoda</taxon>
        <taxon>Chelicerata</taxon>
        <taxon>Arachnida</taxon>
        <taxon>Araneae</taxon>
        <taxon>Araneomorphae</taxon>
        <taxon>Entelegynae</taxon>
        <taxon>Araneoidea</taxon>
        <taxon>Araneidae</taxon>
        <taxon>Caerostris</taxon>
    </lineage>
</organism>
<dbReference type="EMBL" id="BPLQ01007231">
    <property type="protein sequence ID" value="GIY28886.1"/>
    <property type="molecule type" value="Genomic_DNA"/>
</dbReference>
<name>A0AAV4S8E4_9ARAC</name>
<protein>
    <submittedName>
        <fullName evidence="2">Uncharacterized protein</fullName>
    </submittedName>
</protein>
<proteinExistence type="predicted"/>
<evidence type="ECO:0000256" key="1">
    <source>
        <dbReference type="SAM" id="MobiDB-lite"/>
    </source>
</evidence>
<keyword evidence="3" id="KW-1185">Reference proteome</keyword>
<dbReference type="AlphaFoldDB" id="A0AAV4S8E4"/>
<reference evidence="2 3" key="1">
    <citation type="submission" date="2021-06" db="EMBL/GenBank/DDBJ databases">
        <title>Caerostris darwini draft genome.</title>
        <authorList>
            <person name="Kono N."/>
            <person name="Arakawa K."/>
        </authorList>
    </citation>
    <scope>NUCLEOTIDE SEQUENCE [LARGE SCALE GENOMIC DNA]</scope>
</reference>
<feature type="compositionally biased region" description="Polar residues" evidence="1">
    <location>
        <begin position="11"/>
        <end position="21"/>
    </location>
</feature>
<comment type="caution">
    <text evidence="2">The sequence shown here is derived from an EMBL/GenBank/DDBJ whole genome shotgun (WGS) entry which is preliminary data.</text>
</comment>
<evidence type="ECO:0000313" key="2">
    <source>
        <dbReference type="EMBL" id="GIY28886.1"/>
    </source>
</evidence>
<accession>A0AAV4S8E4</accession>
<sequence>MKEKTPLSKKQMPSLQTTRQKSICCRRRNRLLFRQAAGFWLLTLRTEKEQQHLQVGFFRDYFPFLQVTGRDFFYLAVNCSPLRFATPGRSR</sequence>
<dbReference type="Proteomes" id="UP001054837">
    <property type="component" value="Unassembled WGS sequence"/>
</dbReference>
<feature type="region of interest" description="Disordered" evidence="1">
    <location>
        <begin position="1"/>
        <end position="21"/>
    </location>
</feature>
<gene>
    <name evidence="2" type="ORF">CDAR_388991</name>
</gene>
<evidence type="ECO:0000313" key="3">
    <source>
        <dbReference type="Proteomes" id="UP001054837"/>
    </source>
</evidence>